<dbReference type="SUPFAM" id="SSF52343">
    <property type="entry name" value="Ferredoxin reductase-like, C-terminal NADP-linked domain"/>
    <property type="match status" value="1"/>
</dbReference>
<evidence type="ECO:0000256" key="5">
    <source>
        <dbReference type="ARBA" id="ARBA00022982"/>
    </source>
</evidence>
<dbReference type="VEuPathDB" id="FungiDB:AAP_02106"/>
<dbReference type="InterPro" id="IPR013130">
    <property type="entry name" value="Fe3_Rdtase_TM_dom"/>
</dbReference>
<evidence type="ECO:0000256" key="4">
    <source>
        <dbReference type="ARBA" id="ARBA00022692"/>
    </source>
</evidence>
<dbReference type="InterPro" id="IPR039261">
    <property type="entry name" value="FNR_nucleotide-bd"/>
</dbReference>
<feature type="transmembrane region" description="Helical" evidence="10">
    <location>
        <begin position="281"/>
        <end position="303"/>
    </location>
</feature>
<dbReference type="GO" id="GO:0006879">
    <property type="term" value="P:intracellular iron ion homeostasis"/>
    <property type="evidence" value="ECO:0007669"/>
    <property type="project" value="TreeGrafter"/>
</dbReference>
<evidence type="ECO:0000256" key="2">
    <source>
        <dbReference type="ARBA" id="ARBA00006278"/>
    </source>
</evidence>
<dbReference type="GO" id="GO:0015677">
    <property type="term" value="P:copper ion import"/>
    <property type="evidence" value="ECO:0007669"/>
    <property type="project" value="TreeGrafter"/>
</dbReference>
<name>A0A162IIM7_9EURO</name>
<comment type="caution">
    <text evidence="12">The sequence shown here is derived from an EMBL/GenBank/DDBJ whole genome shotgun (WGS) entry which is preliminary data.</text>
</comment>
<dbReference type="SFLD" id="SFLDS00052">
    <property type="entry name" value="Ferric_Reductase_Domain"/>
    <property type="match status" value="1"/>
</dbReference>
<comment type="subcellular location">
    <subcellularLocation>
        <location evidence="1">Membrane</location>
        <topology evidence="1">Multi-pass membrane protein</topology>
    </subcellularLocation>
</comment>
<gene>
    <name evidence="12" type="ORF">AAP_02106</name>
</gene>
<evidence type="ECO:0000256" key="9">
    <source>
        <dbReference type="ARBA" id="ARBA00023136"/>
    </source>
</evidence>
<feature type="transmembrane region" description="Helical" evidence="10">
    <location>
        <begin position="256"/>
        <end position="274"/>
    </location>
</feature>
<evidence type="ECO:0000313" key="12">
    <source>
        <dbReference type="EMBL" id="KZZ94013.1"/>
    </source>
</evidence>
<dbReference type="InterPro" id="IPR013121">
    <property type="entry name" value="Fe_red_NAD-bd_6"/>
</dbReference>
<evidence type="ECO:0000259" key="11">
    <source>
        <dbReference type="PROSITE" id="PS51384"/>
    </source>
</evidence>
<protein>
    <submittedName>
        <fullName evidence="12">FreB</fullName>
    </submittedName>
</protein>
<comment type="similarity">
    <text evidence="2">Belongs to the ferric reductase (FRE) family.</text>
</comment>
<feature type="transmembrane region" description="Helical" evidence="10">
    <location>
        <begin position="178"/>
        <end position="197"/>
    </location>
</feature>
<dbReference type="InterPro" id="IPR051410">
    <property type="entry name" value="Ferric/Cupric_Reductase"/>
</dbReference>
<accession>A0A162IIM7</accession>
<feature type="transmembrane region" description="Helical" evidence="10">
    <location>
        <begin position="218"/>
        <end position="236"/>
    </location>
</feature>
<dbReference type="PROSITE" id="PS51384">
    <property type="entry name" value="FAD_FR"/>
    <property type="match status" value="1"/>
</dbReference>
<dbReference type="AlphaFoldDB" id="A0A162IIM7"/>
<organism evidence="12 13">
    <name type="scientific">Ascosphaera apis ARSEF 7405</name>
    <dbReference type="NCBI Taxonomy" id="392613"/>
    <lineage>
        <taxon>Eukaryota</taxon>
        <taxon>Fungi</taxon>
        <taxon>Dikarya</taxon>
        <taxon>Ascomycota</taxon>
        <taxon>Pezizomycotina</taxon>
        <taxon>Eurotiomycetes</taxon>
        <taxon>Eurotiomycetidae</taxon>
        <taxon>Onygenales</taxon>
        <taxon>Ascosphaeraceae</taxon>
        <taxon>Ascosphaera</taxon>
    </lineage>
</organism>
<dbReference type="GO" id="GO:0005886">
    <property type="term" value="C:plasma membrane"/>
    <property type="evidence" value="ECO:0007669"/>
    <property type="project" value="TreeGrafter"/>
</dbReference>
<keyword evidence="6 10" id="KW-1133">Transmembrane helix</keyword>
<keyword evidence="8" id="KW-0406">Ion transport</keyword>
<dbReference type="GO" id="GO:0000293">
    <property type="term" value="F:ferric-chelate reductase activity"/>
    <property type="evidence" value="ECO:0007669"/>
    <property type="project" value="UniProtKB-ARBA"/>
</dbReference>
<keyword evidence="13" id="KW-1185">Reference proteome</keyword>
<sequence>MYAPRSVHASDIANHILEARSEEGKHANYVQQNATYIGQYTHGLLGVHLSLDLLLSRILWSVLGLVCVIVLLTRLFQRAHQYIRLAASADTPLRKQRHWGVESSHRWAWIKKHILYAPLKGKRHNREIMLSKAVNVGVVPSRLHTVLISLYIMMQIGYCCILSYSANDKAALIAELRGRSGSLSLLNMIPLFIFAGRNNPLIHILHVSFDTFNLYHRWLGRIAAAEAIIHTCAWATNAVGADGWEHMMWRVFNVPFFLSGAIGTIAMFILLVHTPSPIRHAFYETFLTIHQICALVVVVAVYAHLQMDKLPQLTFYWFVPAFWFCERLTRFVRLIYMNVSRKNGLTKVTIEALPHEASRVTFELPKNRTIPAGSHVYAYFPRFALWMNHPFSVAWAENDSDSIPLAPITVRQQPESSNRALPRSLTVKANQRLGEHSRRHFDDTAYDKKASVTPTVTSSWFGPPKAEDDRTRVSLIIGARTGMTRKIYDAAMRMPDATLHCRGFIEGPYASHPKSFNSYGTVILFSGGAGITHHMLHTRNLLNEINAGVAATRRVYLIWTVRSTECFSWVTPFMNQVLAIPHRKHYLTAKLFVSKPSNSGDIRSLSSSVQMLPGRCKPGIILDEVMDEQFTGQGSGAVAVSVCGPGAFADEVRHNVRKRIGRGVVIDFNEEAFSW</sequence>
<evidence type="ECO:0000256" key="7">
    <source>
        <dbReference type="ARBA" id="ARBA00023002"/>
    </source>
</evidence>
<feature type="transmembrane region" description="Helical" evidence="10">
    <location>
        <begin position="146"/>
        <end position="166"/>
    </location>
</feature>
<feature type="transmembrane region" description="Helical" evidence="10">
    <location>
        <begin position="58"/>
        <end position="76"/>
    </location>
</feature>
<evidence type="ECO:0000256" key="3">
    <source>
        <dbReference type="ARBA" id="ARBA00022448"/>
    </source>
</evidence>
<dbReference type="EMBL" id="AZGZ01000007">
    <property type="protein sequence ID" value="KZZ94013.1"/>
    <property type="molecule type" value="Genomic_DNA"/>
</dbReference>
<dbReference type="PANTHER" id="PTHR32361">
    <property type="entry name" value="FERRIC/CUPRIC REDUCTASE TRANSMEMBRANE COMPONENT"/>
    <property type="match status" value="1"/>
</dbReference>
<evidence type="ECO:0000256" key="10">
    <source>
        <dbReference type="SAM" id="Phobius"/>
    </source>
</evidence>
<dbReference type="InterPro" id="IPR017927">
    <property type="entry name" value="FAD-bd_FR_type"/>
</dbReference>
<dbReference type="Proteomes" id="UP000242877">
    <property type="component" value="Unassembled WGS sequence"/>
</dbReference>
<dbReference type="CDD" id="cd06186">
    <property type="entry name" value="NOX_Duox_like_FAD_NADP"/>
    <property type="match status" value="1"/>
</dbReference>
<evidence type="ECO:0000256" key="8">
    <source>
        <dbReference type="ARBA" id="ARBA00023065"/>
    </source>
</evidence>
<reference evidence="12 13" key="1">
    <citation type="journal article" date="2016" name="Genome Biol. Evol.">
        <title>Divergent and convergent evolution of fungal pathogenicity.</title>
        <authorList>
            <person name="Shang Y."/>
            <person name="Xiao G."/>
            <person name="Zheng P."/>
            <person name="Cen K."/>
            <person name="Zhan S."/>
            <person name="Wang C."/>
        </authorList>
    </citation>
    <scope>NUCLEOTIDE SEQUENCE [LARGE SCALE GENOMIC DNA]</scope>
    <source>
        <strain evidence="12 13">ARSEF 7405</strain>
    </source>
</reference>
<feature type="domain" description="FAD-binding FR-type" evidence="11">
    <location>
        <begin position="321"/>
        <end position="515"/>
    </location>
</feature>
<proteinExistence type="inferred from homology"/>
<keyword evidence="7" id="KW-0560">Oxidoreductase</keyword>
<evidence type="ECO:0000313" key="13">
    <source>
        <dbReference type="Proteomes" id="UP000242877"/>
    </source>
</evidence>
<dbReference type="SFLD" id="SFLDG01168">
    <property type="entry name" value="Ferric_reductase_subgroup_(FRE"/>
    <property type="match status" value="1"/>
</dbReference>
<keyword evidence="4 10" id="KW-0812">Transmembrane</keyword>
<evidence type="ECO:0000256" key="1">
    <source>
        <dbReference type="ARBA" id="ARBA00004141"/>
    </source>
</evidence>
<dbReference type="PANTHER" id="PTHR32361:SF12">
    <property type="entry name" value="PUTATIVE (AFU_ORTHOLOGUE AFUA_1G14340)-RELATED"/>
    <property type="match status" value="1"/>
</dbReference>
<dbReference type="GO" id="GO:0006826">
    <property type="term" value="P:iron ion transport"/>
    <property type="evidence" value="ECO:0007669"/>
    <property type="project" value="TreeGrafter"/>
</dbReference>
<dbReference type="Gene3D" id="3.40.50.80">
    <property type="entry name" value="Nucleotide-binding domain of ferredoxin-NADP reductase (FNR) module"/>
    <property type="match status" value="1"/>
</dbReference>
<keyword evidence="9 10" id="KW-0472">Membrane</keyword>
<keyword evidence="5" id="KW-0249">Electron transport</keyword>
<dbReference type="InterPro" id="IPR013112">
    <property type="entry name" value="FAD-bd_8"/>
</dbReference>
<dbReference type="OrthoDB" id="4494341at2759"/>
<keyword evidence="3" id="KW-0813">Transport</keyword>
<dbReference type="Pfam" id="PF08022">
    <property type="entry name" value="FAD_binding_8"/>
    <property type="match status" value="1"/>
</dbReference>
<evidence type="ECO:0000256" key="6">
    <source>
        <dbReference type="ARBA" id="ARBA00022989"/>
    </source>
</evidence>
<dbReference type="Pfam" id="PF08030">
    <property type="entry name" value="NAD_binding_6"/>
    <property type="match status" value="1"/>
</dbReference>
<dbReference type="Pfam" id="PF01794">
    <property type="entry name" value="Ferric_reduct"/>
    <property type="match status" value="1"/>
</dbReference>